<evidence type="ECO:0000259" key="6">
    <source>
        <dbReference type="Pfam" id="PF01975"/>
    </source>
</evidence>
<accession>L1NJ46</accession>
<dbReference type="InterPro" id="IPR036523">
    <property type="entry name" value="SurE-like_sf"/>
</dbReference>
<sequence>MHILISNDDGFRAAGIQELAEAMLPYGDVTIVAPDGPRSGFSGAITTTQPLRLKHRHTTGSLEVYSCEGTPVDCVKLALNTIFADTRPDLVLSGINHGSNEGICVSYSGTLGAAREGCIYGIPSLAVSLDDTAWHPDFTDSIDYTKKVVELMQQTKLPHQTMLSLNVPKDKPKGLKICPMTVGRFVEEFVNSQDGRGKEIHWMTGYQIPTDEADRGDWHYLREGWATLTPLQLDTTNHSYISELRSLATAGK</sequence>
<feature type="binding site" evidence="5">
    <location>
        <position position="9"/>
    </location>
    <ligand>
        <name>a divalent metal cation</name>
        <dbReference type="ChEBI" id="CHEBI:60240"/>
    </ligand>
</feature>
<comment type="catalytic activity">
    <reaction evidence="1 5">
        <text>a ribonucleoside 5'-phosphate + H2O = a ribonucleoside + phosphate</text>
        <dbReference type="Rhea" id="RHEA:12484"/>
        <dbReference type="ChEBI" id="CHEBI:15377"/>
        <dbReference type="ChEBI" id="CHEBI:18254"/>
        <dbReference type="ChEBI" id="CHEBI:43474"/>
        <dbReference type="ChEBI" id="CHEBI:58043"/>
        <dbReference type="EC" id="3.1.3.5"/>
    </reaction>
</comment>
<gene>
    <name evidence="5" type="primary">surE</name>
    <name evidence="7" type="ORF">HMPREF9134_00012</name>
</gene>
<dbReference type="InterPro" id="IPR002828">
    <property type="entry name" value="SurE-like_Pase/nucleotidase"/>
</dbReference>
<dbReference type="RefSeq" id="WP_005467958.1">
    <property type="nucleotide sequence ID" value="NZ_KB291034.1"/>
</dbReference>
<dbReference type="AlphaFoldDB" id="L1NJ46"/>
<comment type="subcellular location">
    <subcellularLocation>
        <location evidence="5">Cytoplasm</location>
    </subcellularLocation>
</comment>
<protein>
    <recommendedName>
        <fullName evidence="5">5'-nucleotidase SurE</fullName>
        <ecNumber evidence="5">3.1.3.5</ecNumber>
    </recommendedName>
    <alternativeName>
        <fullName evidence="5">Nucleoside 5'-monophosphate phosphohydrolase</fullName>
    </alternativeName>
</protein>
<evidence type="ECO:0000256" key="1">
    <source>
        <dbReference type="ARBA" id="ARBA00000815"/>
    </source>
</evidence>
<keyword evidence="4 5" id="KW-0378">Hydrolase</keyword>
<feature type="binding site" evidence="5">
    <location>
        <position position="8"/>
    </location>
    <ligand>
        <name>a divalent metal cation</name>
        <dbReference type="ChEBI" id="CHEBI:60240"/>
    </ligand>
</feature>
<dbReference type="EC" id="3.1.3.5" evidence="5"/>
<evidence type="ECO:0000313" key="7">
    <source>
        <dbReference type="EMBL" id="EKY03346.1"/>
    </source>
</evidence>
<name>L1NJ46_9PORP</name>
<dbReference type="EMBL" id="AMEQ01000002">
    <property type="protein sequence ID" value="EKY03346.1"/>
    <property type="molecule type" value="Genomic_DNA"/>
</dbReference>
<dbReference type="PANTHER" id="PTHR30457">
    <property type="entry name" value="5'-NUCLEOTIDASE SURE"/>
    <property type="match status" value="1"/>
</dbReference>
<dbReference type="NCBIfam" id="TIGR00087">
    <property type="entry name" value="surE"/>
    <property type="match status" value="1"/>
</dbReference>
<comment type="function">
    <text evidence="5">Nucleotidase that shows phosphatase activity on nucleoside 5'-monophosphates.</text>
</comment>
<dbReference type="HOGENOM" id="CLU_045192_1_0_10"/>
<dbReference type="HAMAP" id="MF_00060">
    <property type="entry name" value="SurE"/>
    <property type="match status" value="1"/>
</dbReference>
<evidence type="ECO:0000256" key="2">
    <source>
        <dbReference type="ARBA" id="ARBA00011062"/>
    </source>
</evidence>
<dbReference type="GO" id="GO:0046872">
    <property type="term" value="F:metal ion binding"/>
    <property type="evidence" value="ECO:0007669"/>
    <property type="project" value="UniProtKB-UniRule"/>
</dbReference>
<dbReference type="eggNOG" id="COG0496">
    <property type="taxonomic scope" value="Bacteria"/>
</dbReference>
<dbReference type="PATRIC" id="fig|1127696.3.peg.11"/>
<organism evidence="7 8">
    <name type="scientific">Porphyromonas catoniae F0037</name>
    <dbReference type="NCBI Taxonomy" id="1127696"/>
    <lineage>
        <taxon>Bacteria</taxon>
        <taxon>Pseudomonadati</taxon>
        <taxon>Bacteroidota</taxon>
        <taxon>Bacteroidia</taxon>
        <taxon>Bacteroidales</taxon>
        <taxon>Porphyromonadaceae</taxon>
        <taxon>Porphyromonas</taxon>
    </lineage>
</organism>
<dbReference type="SUPFAM" id="SSF64167">
    <property type="entry name" value="SurE-like"/>
    <property type="match status" value="1"/>
</dbReference>
<evidence type="ECO:0000313" key="8">
    <source>
        <dbReference type="Proteomes" id="UP000010408"/>
    </source>
</evidence>
<dbReference type="Proteomes" id="UP000010408">
    <property type="component" value="Unassembled WGS sequence"/>
</dbReference>
<dbReference type="STRING" id="1127696.HMPREF9134_00012"/>
<dbReference type="Gene3D" id="3.40.1210.10">
    <property type="entry name" value="Survival protein SurE-like phosphatase/nucleotidase"/>
    <property type="match status" value="1"/>
</dbReference>
<dbReference type="PANTHER" id="PTHR30457:SF0">
    <property type="entry name" value="PHOSPHATASE, PUTATIVE (AFU_ORTHOLOGUE AFUA_4G01070)-RELATED"/>
    <property type="match status" value="1"/>
</dbReference>
<dbReference type="Pfam" id="PF01975">
    <property type="entry name" value="SurE"/>
    <property type="match status" value="1"/>
</dbReference>
<reference evidence="7 8" key="1">
    <citation type="submission" date="2012-05" db="EMBL/GenBank/DDBJ databases">
        <authorList>
            <person name="Weinstock G."/>
            <person name="Sodergren E."/>
            <person name="Lobos E.A."/>
            <person name="Fulton L."/>
            <person name="Fulton R."/>
            <person name="Courtney L."/>
            <person name="Fronick C."/>
            <person name="O'Laughlin M."/>
            <person name="Godfrey J."/>
            <person name="Wilson R.M."/>
            <person name="Miner T."/>
            <person name="Farmer C."/>
            <person name="Delehaunty K."/>
            <person name="Cordes M."/>
            <person name="Minx P."/>
            <person name="Tomlinson C."/>
            <person name="Chen J."/>
            <person name="Wollam A."/>
            <person name="Pepin K.H."/>
            <person name="Bhonagiri V."/>
            <person name="Zhang X."/>
            <person name="Suruliraj S."/>
            <person name="Warren W."/>
            <person name="Mitreva M."/>
            <person name="Mardis E.R."/>
            <person name="Wilson R.K."/>
        </authorList>
    </citation>
    <scope>NUCLEOTIDE SEQUENCE [LARGE SCALE GENOMIC DNA]</scope>
    <source>
        <strain evidence="7 8">F0037</strain>
    </source>
</reference>
<comment type="caution">
    <text evidence="7">The sequence shown here is derived from an EMBL/GenBank/DDBJ whole genome shotgun (WGS) entry which is preliminary data.</text>
</comment>
<dbReference type="InterPro" id="IPR030048">
    <property type="entry name" value="SurE"/>
</dbReference>
<dbReference type="GO" id="GO:0008253">
    <property type="term" value="F:5'-nucleotidase activity"/>
    <property type="evidence" value="ECO:0007669"/>
    <property type="project" value="UniProtKB-UniRule"/>
</dbReference>
<evidence type="ECO:0000256" key="3">
    <source>
        <dbReference type="ARBA" id="ARBA00022723"/>
    </source>
</evidence>
<evidence type="ECO:0000256" key="4">
    <source>
        <dbReference type="ARBA" id="ARBA00022801"/>
    </source>
</evidence>
<feature type="binding site" evidence="5">
    <location>
        <position position="96"/>
    </location>
    <ligand>
        <name>a divalent metal cation</name>
        <dbReference type="ChEBI" id="CHEBI:60240"/>
    </ligand>
</feature>
<feature type="domain" description="Survival protein SurE-like phosphatase/nucleotidase" evidence="6">
    <location>
        <begin position="3"/>
        <end position="182"/>
    </location>
</feature>
<keyword evidence="5" id="KW-0963">Cytoplasm</keyword>
<dbReference type="GO" id="GO:0005737">
    <property type="term" value="C:cytoplasm"/>
    <property type="evidence" value="ECO:0007669"/>
    <property type="project" value="UniProtKB-SubCell"/>
</dbReference>
<keyword evidence="3 5" id="KW-0479">Metal-binding</keyword>
<comment type="similarity">
    <text evidence="2 5">Belongs to the SurE nucleotidase family.</text>
</comment>
<feature type="binding site" evidence="5">
    <location>
        <position position="39"/>
    </location>
    <ligand>
        <name>a divalent metal cation</name>
        <dbReference type="ChEBI" id="CHEBI:60240"/>
    </ligand>
</feature>
<comment type="cofactor">
    <cofactor evidence="5">
        <name>a divalent metal cation</name>
        <dbReference type="ChEBI" id="CHEBI:60240"/>
    </cofactor>
    <text evidence="5">Binds 1 divalent metal cation per subunit.</text>
</comment>
<evidence type="ECO:0000256" key="5">
    <source>
        <dbReference type="HAMAP-Rule" id="MF_00060"/>
    </source>
</evidence>
<keyword evidence="5" id="KW-0547">Nucleotide-binding</keyword>
<proteinExistence type="inferred from homology"/>
<dbReference type="GO" id="GO:0000166">
    <property type="term" value="F:nucleotide binding"/>
    <property type="evidence" value="ECO:0007669"/>
    <property type="project" value="UniProtKB-KW"/>
</dbReference>